<sequence length="336" mass="39023">MEAFNDIFEDCTSLGTKIPKDNYLSEGKYIVVDQGQNIIAGYTNEEDGLYEDVPAIVFGDHTRIIKYVDEPFFLGADGVKLLKSKKKDANYKYLYYALKNARIPDTGYNRHFKWLKEVNIEYPEPDKQQKIVEVLDKISRVIEERKLELQQLDELIKARFVELFYDKGYPVLGWNDVFNTTTGKLDSNAMVEGGEYPFFTCAKDIFRIDKYAFDQEALLLAGNNAAGKYDVKYYKGKFNAYQRTYVLGLKQDWSYRLFQYQLEDKLVYLQQQSLGGLTKYLTMKILGDLSFIIPPMEKQTEFESFVKQVDKSKVAVQKALDEAQLLFDSLMQDYFG</sequence>
<organism evidence="5 6">
    <name type="scientific">Lachnobacterium bovis DSM 14045</name>
    <dbReference type="NCBI Taxonomy" id="1122142"/>
    <lineage>
        <taxon>Bacteria</taxon>
        <taxon>Bacillati</taxon>
        <taxon>Bacillota</taxon>
        <taxon>Clostridia</taxon>
        <taxon>Lachnospirales</taxon>
        <taxon>Lachnospiraceae</taxon>
        <taxon>Lachnobacterium</taxon>
    </lineage>
</organism>
<accession>A0A1H3L7M2</accession>
<dbReference type="AlphaFoldDB" id="A0A1H3L7M2"/>
<evidence type="ECO:0000256" key="2">
    <source>
        <dbReference type="ARBA" id="ARBA00022747"/>
    </source>
</evidence>
<dbReference type="SUPFAM" id="SSF116734">
    <property type="entry name" value="DNA methylase specificity domain"/>
    <property type="match status" value="2"/>
</dbReference>
<protein>
    <submittedName>
        <fullName evidence="5">Type I restriction enzyme, S subunit</fullName>
    </submittedName>
</protein>
<evidence type="ECO:0000256" key="3">
    <source>
        <dbReference type="ARBA" id="ARBA00023125"/>
    </source>
</evidence>
<dbReference type="InterPro" id="IPR044946">
    <property type="entry name" value="Restrct_endonuc_typeI_TRD_sf"/>
</dbReference>
<dbReference type="InterPro" id="IPR000055">
    <property type="entry name" value="Restrct_endonuc_typeI_TRD"/>
</dbReference>
<dbReference type="OrthoDB" id="9811611at2"/>
<keyword evidence="6" id="KW-1185">Reference proteome</keyword>
<dbReference type="Pfam" id="PF01420">
    <property type="entry name" value="Methylase_S"/>
    <property type="match status" value="2"/>
</dbReference>
<keyword evidence="2" id="KW-0680">Restriction system</keyword>
<dbReference type="InterPro" id="IPR052021">
    <property type="entry name" value="Type-I_RS_S_subunit"/>
</dbReference>
<dbReference type="GO" id="GO:0003677">
    <property type="term" value="F:DNA binding"/>
    <property type="evidence" value="ECO:0007669"/>
    <property type="project" value="UniProtKB-KW"/>
</dbReference>
<dbReference type="Proteomes" id="UP000183918">
    <property type="component" value="Unassembled WGS sequence"/>
</dbReference>
<dbReference type="GO" id="GO:0009307">
    <property type="term" value="P:DNA restriction-modification system"/>
    <property type="evidence" value="ECO:0007669"/>
    <property type="project" value="UniProtKB-KW"/>
</dbReference>
<dbReference type="STRING" id="1122142.SAMN02910414_01930"/>
<comment type="similarity">
    <text evidence="1">Belongs to the type-I restriction system S methylase family.</text>
</comment>
<evidence type="ECO:0000313" key="5">
    <source>
        <dbReference type="EMBL" id="SDY60423.1"/>
    </source>
</evidence>
<keyword evidence="3" id="KW-0238">DNA-binding</keyword>
<dbReference type="PANTHER" id="PTHR30408">
    <property type="entry name" value="TYPE-1 RESTRICTION ENZYME ECOKI SPECIFICITY PROTEIN"/>
    <property type="match status" value="1"/>
</dbReference>
<dbReference type="Gene3D" id="3.90.220.20">
    <property type="entry name" value="DNA methylase specificity domains"/>
    <property type="match status" value="2"/>
</dbReference>
<evidence type="ECO:0000259" key="4">
    <source>
        <dbReference type="Pfam" id="PF01420"/>
    </source>
</evidence>
<feature type="domain" description="Type I restriction modification DNA specificity" evidence="4">
    <location>
        <begin position="175"/>
        <end position="319"/>
    </location>
</feature>
<evidence type="ECO:0000256" key="1">
    <source>
        <dbReference type="ARBA" id="ARBA00010923"/>
    </source>
</evidence>
<proteinExistence type="inferred from homology"/>
<name>A0A1H3L7M2_9FIRM</name>
<evidence type="ECO:0000313" key="6">
    <source>
        <dbReference type="Proteomes" id="UP000183918"/>
    </source>
</evidence>
<reference evidence="5 6" key="1">
    <citation type="submission" date="2016-10" db="EMBL/GenBank/DDBJ databases">
        <authorList>
            <person name="de Groot N.N."/>
        </authorList>
    </citation>
    <scope>NUCLEOTIDE SEQUENCE [LARGE SCALE GENOMIC DNA]</scope>
    <source>
        <strain evidence="5 6">DSM 14045</strain>
    </source>
</reference>
<gene>
    <name evidence="5" type="ORF">SAMN02910414_01930</name>
</gene>
<feature type="domain" description="Type I restriction modification DNA specificity" evidence="4">
    <location>
        <begin position="6"/>
        <end position="147"/>
    </location>
</feature>
<dbReference type="PANTHER" id="PTHR30408:SF12">
    <property type="entry name" value="TYPE I RESTRICTION ENZYME MJAVIII SPECIFICITY SUBUNIT"/>
    <property type="match status" value="1"/>
</dbReference>
<dbReference type="RefSeq" id="WP_074718454.1">
    <property type="nucleotide sequence ID" value="NZ_FNPG01000024.1"/>
</dbReference>
<dbReference type="EMBL" id="FNPG01000024">
    <property type="protein sequence ID" value="SDY60423.1"/>
    <property type="molecule type" value="Genomic_DNA"/>
</dbReference>